<reference evidence="2 3" key="1">
    <citation type="journal article" date="2015" name="Proc. Natl. Acad. Sci. U.S.A.">
        <title>The resurrection genome of Boea hygrometrica: A blueprint for survival of dehydration.</title>
        <authorList>
            <person name="Xiao L."/>
            <person name="Yang G."/>
            <person name="Zhang L."/>
            <person name="Yang X."/>
            <person name="Zhao S."/>
            <person name="Ji Z."/>
            <person name="Zhou Q."/>
            <person name="Hu M."/>
            <person name="Wang Y."/>
            <person name="Chen M."/>
            <person name="Xu Y."/>
            <person name="Jin H."/>
            <person name="Xiao X."/>
            <person name="Hu G."/>
            <person name="Bao F."/>
            <person name="Hu Y."/>
            <person name="Wan P."/>
            <person name="Li L."/>
            <person name="Deng X."/>
            <person name="Kuang T."/>
            <person name="Xiang C."/>
            <person name="Zhu J.K."/>
            <person name="Oliver M.J."/>
            <person name="He Y."/>
        </authorList>
    </citation>
    <scope>NUCLEOTIDE SEQUENCE [LARGE SCALE GENOMIC DNA]</scope>
    <source>
        <strain evidence="3">cv. XS01</strain>
    </source>
</reference>
<evidence type="ECO:0000313" key="2">
    <source>
        <dbReference type="EMBL" id="KZV14492.1"/>
    </source>
</evidence>
<evidence type="ECO:0000313" key="3">
    <source>
        <dbReference type="Proteomes" id="UP000250235"/>
    </source>
</evidence>
<feature type="region of interest" description="Disordered" evidence="1">
    <location>
        <begin position="1"/>
        <end position="79"/>
    </location>
</feature>
<name>A0A2Z7A6M8_9LAMI</name>
<protein>
    <submittedName>
        <fullName evidence="2">Uncharacterized protein</fullName>
    </submittedName>
</protein>
<feature type="compositionally biased region" description="Basic and acidic residues" evidence="1">
    <location>
        <begin position="1"/>
        <end position="24"/>
    </location>
</feature>
<proteinExistence type="predicted"/>
<dbReference type="EMBL" id="KV020482">
    <property type="protein sequence ID" value="KZV14492.1"/>
    <property type="molecule type" value="Genomic_DNA"/>
</dbReference>
<organism evidence="2 3">
    <name type="scientific">Dorcoceras hygrometricum</name>
    <dbReference type="NCBI Taxonomy" id="472368"/>
    <lineage>
        <taxon>Eukaryota</taxon>
        <taxon>Viridiplantae</taxon>
        <taxon>Streptophyta</taxon>
        <taxon>Embryophyta</taxon>
        <taxon>Tracheophyta</taxon>
        <taxon>Spermatophyta</taxon>
        <taxon>Magnoliopsida</taxon>
        <taxon>eudicotyledons</taxon>
        <taxon>Gunneridae</taxon>
        <taxon>Pentapetalae</taxon>
        <taxon>asterids</taxon>
        <taxon>lamiids</taxon>
        <taxon>Lamiales</taxon>
        <taxon>Gesneriaceae</taxon>
        <taxon>Didymocarpoideae</taxon>
        <taxon>Trichosporeae</taxon>
        <taxon>Loxocarpinae</taxon>
        <taxon>Dorcoceras</taxon>
    </lineage>
</organism>
<accession>A0A2Z7A6M8</accession>
<sequence length="79" mass="8710">MHHCEGSKAGLDRTKAEPRMERTSLVDAPPTQRLLATRSPWCDHGSGWGRSGLDRLDLGVDQQAGSGHGGRSKEDDRWK</sequence>
<evidence type="ECO:0000256" key="1">
    <source>
        <dbReference type="SAM" id="MobiDB-lite"/>
    </source>
</evidence>
<gene>
    <name evidence="2" type="ORF">F511_42873</name>
</gene>
<dbReference type="Proteomes" id="UP000250235">
    <property type="component" value="Unassembled WGS sequence"/>
</dbReference>
<keyword evidence="3" id="KW-1185">Reference proteome</keyword>
<dbReference type="AlphaFoldDB" id="A0A2Z7A6M8"/>